<reference evidence="1 2" key="1">
    <citation type="submission" date="2022-01" db="EMBL/GenBank/DDBJ databases">
        <title>A high-quality chromosome-level genome assembly of rohu carp, Labeo rohita.</title>
        <authorList>
            <person name="Arick M.A. II"/>
            <person name="Hsu C.-Y."/>
            <person name="Magbanua Z."/>
            <person name="Pechanova O."/>
            <person name="Grover C."/>
            <person name="Miller E."/>
            <person name="Thrash A."/>
            <person name="Ezzel L."/>
            <person name="Alam S."/>
            <person name="Benzie J."/>
            <person name="Hamilton M."/>
            <person name="Karsi A."/>
            <person name="Lawrence M.L."/>
            <person name="Peterson D.G."/>
        </authorList>
    </citation>
    <scope>NUCLEOTIDE SEQUENCE [LARGE SCALE GENOMIC DNA]</scope>
    <source>
        <strain evidence="2">BAU-BD-2019</strain>
        <tissue evidence="1">Blood</tissue>
    </source>
</reference>
<sequence>MNIESIESALLSTCHGRYVCIEGNQRPRNSHQLVTKNLQEPGPKDTKCMAFCFEVKNKLVFPFADGEEVKCKVLHPNQPVTAGTFDQTFLFKWGRDSMCLKTVAEPSKYLFAEEKGKVIITEGEGTGFKILNSDKESANMDRSGKFQNSVTPCKKNSWQKRPSKHRACLCKGSVAPTKRLYSPESILYMRTYMATRKLNIAQGSPQYTEELFCHKSHPSDALLLTLLIITLSSFYKVIE</sequence>
<gene>
    <name evidence="1" type="ORF">H4Q32_003254</name>
</gene>
<evidence type="ECO:0000313" key="2">
    <source>
        <dbReference type="Proteomes" id="UP000830375"/>
    </source>
</evidence>
<accession>A0ABQ8MSP1</accession>
<proteinExistence type="predicted"/>
<protein>
    <submittedName>
        <fullName evidence="1">Acetyl-coenzyme A carboxylase carboxyl transferase subunit alpha</fullName>
    </submittedName>
</protein>
<evidence type="ECO:0000313" key="1">
    <source>
        <dbReference type="EMBL" id="KAI2664933.1"/>
    </source>
</evidence>
<keyword evidence="2" id="KW-1185">Reference proteome</keyword>
<organism evidence="1 2">
    <name type="scientific">Labeo rohita</name>
    <name type="common">Indian major carp</name>
    <name type="synonym">Cyprinus rohita</name>
    <dbReference type="NCBI Taxonomy" id="84645"/>
    <lineage>
        <taxon>Eukaryota</taxon>
        <taxon>Metazoa</taxon>
        <taxon>Chordata</taxon>
        <taxon>Craniata</taxon>
        <taxon>Vertebrata</taxon>
        <taxon>Euteleostomi</taxon>
        <taxon>Actinopterygii</taxon>
        <taxon>Neopterygii</taxon>
        <taxon>Teleostei</taxon>
        <taxon>Ostariophysi</taxon>
        <taxon>Cypriniformes</taxon>
        <taxon>Cyprinidae</taxon>
        <taxon>Labeoninae</taxon>
        <taxon>Labeonini</taxon>
        <taxon>Labeo</taxon>
    </lineage>
</organism>
<dbReference type="GO" id="GO:0016740">
    <property type="term" value="F:transferase activity"/>
    <property type="evidence" value="ECO:0007669"/>
    <property type="project" value="UniProtKB-KW"/>
</dbReference>
<dbReference type="EMBL" id="JACTAM010000005">
    <property type="protein sequence ID" value="KAI2664933.1"/>
    <property type="molecule type" value="Genomic_DNA"/>
</dbReference>
<name>A0ABQ8MSP1_LABRO</name>
<keyword evidence="1" id="KW-0808">Transferase</keyword>
<comment type="caution">
    <text evidence="1">The sequence shown here is derived from an EMBL/GenBank/DDBJ whole genome shotgun (WGS) entry which is preliminary data.</text>
</comment>
<dbReference type="Proteomes" id="UP000830375">
    <property type="component" value="Unassembled WGS sequence"/>
</dbReference>